<feature type="domain" description="ShKT" evidence="14">
    <location>
        <begin position="680"/>
        <end position="713"/>
    </location>
</feature>
<feature type="active site" evidence="12">
    <location>
        <position position="172"/>
    </location>
</feature>
<evidence type="ECO:0000256" key="6">
    <source>
        <dbReference type="ARBA" id="ARBA00022833"/>
    </source>
</evidence>
<feature type="disulfide bond" evidence="11">
    <location>
        <begin position="545"/>
        <end position="579"/>
    </location>
</feature>
<evidence type="ECO:0000313" key="17">
    <source>
        <dbReference type="Proteomes" id="UP001152320"/>
    </source>
</evidence>
<dbReference type="PROSITE" id="PS51864">
    <property type="entry name" value="ASTACIN"/>
    <property type="match status" value="1"/>
</dbReference>
<evidence type="ECO:0000256" key="9">
    <source>
        <dbReference type="ARBA" id="ARBA00023157"/>
    </source>
</evidence>
<keyword evidence="7 12" id="KW-0482">Metalloprotease</keyword>
<evidence type="ECO:0000256" key="1">
    <source>
        <dbReference type="ARBA" id="ARBA00002657"/>
    </source>
</evidence>
<feature type="disulfide bond" evidence="11">
    <location>
        <begin position="421"/>
        <end position="455"/>
    </location>
</feature>
<evidence type="ECO:0000259" key="15">
    <source>
        <dbReference type="PROSITE" id="PS51864"/>
    </source>
</evidence>
<dbReference type="SUPFAM" id="SSF55486">
    <property type="entry name" value="Metalloproteases ('zincins'), catalytic domain"/>
    <property type="match status" value="1"/>
</dbReference>
<dbReference type="Proteomes" id="UP001152320">
    <property type="component" value="Chromosome 5"/>
</dbReference>
<dbReference type="GO" id="GO:0006508">
    <property type="term" value="P:proteolysis"/>
    <property type="evidence" value="ECO:0007669"/>
    <property type="project" value="UniProtKB-KW"/>
</dbReference>
<keyword evidence="8" id="KW-0865">Zymogen</keyword>
<dbReference type="InterPro" id="IPR034035">
    <property type="entry name" value="Astacin-like_dom"/>
</dbReference>
<accession>A0A9Q1HA28</accession>
<evidence type="ECO:0000259" key="14">
    <source>
        <dbReference type="PROSITE" id="PS51670"/>
    </source>
</evidence>
<evidence type="ECO:0000256" key="10">
    <source>
        <dbReference type="ARBA" id="ARBA00023180"/>
    </source>
</evidence>
<dbReference type="InterPro" id="IPR024079">
    <property type="entry name" value="MetalloPept_cat_dom_sf"/>
</dbReference>
<dbReference type="InterPro" id="IPR003582">
    <property type="entry name" value="ShKT_dom"/>
</dbReference>
<evidence type="ECO:0000256" key="8">
    <source>
        <dbReference type="ARBA" id="ARBA00023145"/>
    </source>
</evidence>
<feature type="domain" description="Peptidase M12A" evidence="15">
    <location>
        <begin position="79"/>
        <end position="276"/>
    </location>
</feature>
<evidence type="ECO:0000256" key="11">
    <source>
        <dbReference type="PROSITE-ProRule" id="PRU01005"/>
    </source>
</evidence>
<dbReference type="GO" id="GO:0004222">
    <property type="term" value="F:metalloendopeptidase activity"/>
    <property type="evidence" value="ECO:0007669"/>
    <property type="project" value="UniProtKB-UniRule"/>
</dbReference>
<dbReference type="Gene3D" id="1.10.10.1940">
    <property type="match status" value="4"/>
</dbReference>
<proteinExistence type="predicted"/>
<feature type="domain" description="ShKT" evidence="14">
    <location>
        <begin position="545"/>
        <end position="579"/>
    </location>
</feature>
<comment type="cofactor">
    <cofactor evidence="12 13">
        <name>Zn(2+)</name>
        <dbReference type="ChEBI" id="CHEBI:29105"/>
    </cofactor>
    <text evidence="12 13">Binds 1 zinc ion per subunit.</text>
</comment>
<dbReference type="SMART" id="SM00254">
    <property type="entry name" value="ShKT"/>
    <property type="match status" value="9"/>
</dbReference>
<feature type="domain" description="ShKT" evidence="14">
    <location>
        <begin position="502"/>
        <end position="536"/>
    </location>
</feature>
<evidence type="ECO:0000256" key="13">
    <source>
        <dbReference type="RuleBase" id="RU361183"/>
    </source>
</evidence>
<feature type="domain" description="ShKT" evidence="14">
    <location>
        <begin position="597"/>
        <end position="631"/>
    </location>
</feature>
<dbReference type="PANTHER" id="PTHR10127">
    <property type="entry name" value="DISCOIDIN, CUB, EGF, LAMININ , AND ZINC METALLOPROTEASE DOMAIN CONTAINING"/>
    <property type="match status" value="1"/>
</dbReference>
<protein>
    <recommendedName>
        <fullName evidence="13">Metalloendopeptidase</fullName>
        <ecNumber evidence="13">3.4.24.-</ecNumber>
    </recommendedName>
</protein>
<evidence type="ECO:0000256" key="12">
    <source>
        <dbReference type="PROSITE-ProRule" id="PRU01211"/>
    </source>
</evidence>
<dbReference type="InterPro" id="IPR006026">
    <property type="entry name" value="Peptidase_Metallo"/>
</dbReference>
<feature type="disulfide bond" evidence="11">
    <location>
        <begin position="502"/>
        <end position="536"/>
    </location>
</feature>
<keyword evidence="3 12" id="KW-0479">Metal-binding</keyword>
<dbReference type="InterPro" id="IPR001506">
    <property type="entry name" value="Peptidase_M12A"/>
</dbReference>
<keyword evidence="17" id="KW-1185">Reference proteome</keyword>
<feature type="domain" description="ShKT" evidence="14">
    <location>
        <begin position="421"/>
        <end position="455"/>
    </location>
</feature>
<keyword evidence="9 11" id="KW-1015">Disulfide bond</keyword>
<dbReference type="SMART" id="SM00235">
    <property type="entry name" value="ZnMc"/>
    <property type="match status" value="1"/>
</dbReference>
<evidence type="ECO:0000256" key="4">
    <source>
        <dbReference type="ARBA" id="ARBA00022729"/>
    </source>
</evidence>
<name>A0A9Q1HA28_HOLLE</name>
<comment type="caution">
    <text evidence="16">The sequence shown here is derived from an EMBL/GenBank/DDBJ whole genome shotgun (WGS) entry which is preliminary data.</text>
</comment>
<dbReference type="PRINTS" id="PR00480">
    <property type="entry name" value="ASTACIN"/>
</dbReference>
<dbReference type="CDD" id="cd04280">
    <property type="entry name" value="ZnMc_astacin_like"/>
    <property type="match status" value="1"/>
</dbReference>
<feature type="chain" id="PRO_5040532926" description="Metalloendopeptidase" evidence="13">
    <location>
        <begin position="25"/>
        <end position="715"/>
    </location>
</feature>
<feature type="disulfide bond" evidence="11">
    <location>
        <begin position="327"/>
        <end position="361"/>
    </location>
</feature>
<feature type="signal peptide" evidence="13">
    <location>
        <begin position="1"/>
        <end position="24"/>
    </location>
</feature>
<keyword evidence="6 12" id="KW-0862">Zinc</keyword>
<comment type="function">
    <text evidence="1">Metalloprotease.</text>
</comment>
<dbReference type="GO" id="GO:0008270">
    <property type="term" value="F:zinc ion binding"/>
    <property type="evidence" value="ECO:0007669"/>
    <property type="project" value="UniProtKB-UniRule"/>
</dbReference>
<dbReference type="EC" id="3.4.24.-" evidence="13"/>
<comment type="caution">
    <text evidence="11">Lacks conserved residue(s) required for the propagation of feature annotation.</text>
</comment>
<reference evidence="16" key="1">
    <citation type="submission" date="2021-10" db="EMBL/GenBank/DDBJ databases">
        <title>Tropical sea cucumber genome reveals ecological adaptation and Cuvierian tubules defense mechanism.</title>
        <authorList>
            <person name="Chen T."/>
        </authorList>
    </citation>
    <scope>NUCLEOTIDE SEQUENCE</scope>
    <source>
        <strain evidence="16">Nanhai2018</strain>
        <tissue evidence="16">Muscle</tissue>
    </source>
</reference>
<evidence type="ECO:0000313" key="16">
    <source>
        <dbReference type="EMBL" id="KAJ8041532.1"/>
    </source>
</evidence>
<organism evidence="16 17">
    <name type="scientific">Holothuria leucospilota</name>
    <name type="common">Black long sea cucumber</name>
    <name type="synonym">Mertensiothuria leucospilota</name>
    <dbReference type="NCBI Taxonomy" id="206669"/>
    <lineage>
        <taxon>Eukaryota</taxon>
        <taxon>Metazoa</taxon>
        <taxon>Echinodermata</taxon>
        <taxon>Eleutherozoa</taxon>
        <taxon>Echinozoa</taxon>
        <taxon>Holothuroidea</taxon>
        <taxon>Aspidochirotacea</taxon>
        <taxon>Aspidochirotida</taxon>
        <taxon>Holothuriidae</taxon>
        <taxon>Holothuria</taxon>
    </lineage>
</organism>
<dbReference type="FunFam" id="3.40.390.10:FF:000015">
    <property type="entry name" value="Meprin A subunit"/>
    <property type="match status" value="1"/>
</dbReference>
<keyword evidence="10" id="KW-0325">Glycoprotein</keyword>
<dbReference type="OrthoDB" id="291007at2759"/>
<feature type="domain" description="ShKT" evidence="14">
    <location>
        <begin position="378"/>
        <end position="411"/>
    </location>
</feature>
<feature type="binding site" evidence="12">
    <location>
        <position position="175"/>
    </location>
    <ligand>
        <name>Zn(2+)</name>
        <dbReference type="ChEBI" id="CHEBI:29105"/>
        <note>catalytic</note>
    </ligand>
</feature>
<dbReference type="PANTHER" id="PTHR10127:SF883">
    <property type="entry name" value="ZINC METALLOPROTEINASE NAS-8"/>
    <property type="match status" value="1"/>
</dbReference>
<evidence type="ECO:0000256" key="2">
    <source>
        <dbReference type="ARBA" id="ARBA00022670"/>
    </source>
</evidence>
<gene>
    <name evidence="16" type="ORF">HOLleu_12376</name>
</gene>
<keyword evidence="5 12" id="KW-0378">Hydrolase</keyword>
<feature type="domain" description="ShKT" evidence="14">
    <location>
        <begin position="278"/>
        <end position="313"/>
    </location>
</feature>
<dbReference type="Pfam" id="PF01549">
    <property type="entry name" value="ShK"/>
    <property type="match status" value="9"/>
</dbReference>
<evidence type="ECO:0000256" key="7">
    <source>
        <dbReference type="ARBA" id="ARBA00023049"/>
    </source>
</evidence>
<feature type="domain" description="ShKT" evidence="14">
    <location>
        <begin position="327"/>
        <end position="361"/>
    </location>
</feature>
<keyword evidence="2 12" id="KW-0645">Protease</keyword>
<keyword evidence="4 13" id="KW-0732">Signal</keyword>
<feature type="binding site" evidence="12">
    <location>
        <position position="181"/>
    </location>
    <ligand>
        <name>Zn(2+)</name>
        <dbReference type="ChEBI" id="CHEBI:29105"/>
        <note>catalytic</note>
    </ligand>
</feature>
<sequence>MELNPTFAVILVTVVCFCVEGISASSREREGRGNTDGMADILRENRKINKKIAKGRMEQIIVEGDILIQQQSNSSRIRRTVTKREGMKWPGAVVPYVVDTSFKDREKRIIFSAMQRFHDETCIKFRKRTIEPDYLFITPGKGCWSMVGRQGGMQKLSLVGTCKVRKGTIMHELMHCLGFRHEHNRPDRDNFIRIMWYNIENGYSENFIQHSTTEVDTMQTRYDYFSIMHYPLTAFSSNGQWTIQPLRLHHNYGAIGSRHDFSDQDVNRLNKLYKCGECVDTDVLYCPVWAMRGECERNVAWMAEHCPLSCDSCPETPGSRRVFIKNCEDKNEQCSRWAQRGECTRNPSYMEAHCRKSCHLCYYDLPEHQENDQDDEECRDLNTLCPEWALLGECTRKRSMQINCKESCQICNGGRRTNRACRDSESGCPDWAAQGLCRTHSAYMLQSCRRSCDICTPSERRTPVTSNRLKKQKAITNEILDETIHNEEDDGEDTSGTVVDYCTDLHSACSHWAKANDCVSNPEWMAINCPKSCGLCGNSGIEPACVDRHKNCTLWVKEGDCEQFPEWMSDKCPASCHFCSKMDAAQTPNAKLRTVKCKDKKKQCQSWAQAGQCEEYEHWMNFNCPKSCNMCGTTVDVSCVDREKKCPLWATKRECRKNKGWFLPNCQYSCNACTKVIPTCEDQHRSCLRKANKGLCSKKAKIRKECPYSCNVCGI</sequence>
<evidence type="ECO:0000256" key="5">
    <source>
        <dbReference type="ARBA" id="ARBA00022801"/>
    </source>
</evidence>
<dbReference type="EMBL" id="JAIZAY010000005">
    <property type="protein sequence ID" value="KAJ8041532.1"/>
    <property type="molecule type" value="Genomic_DNA"/>
</dbReference>
<dbReference type="AlphaFoldDB" id="A0A9Q1HA28"/>
<evidence type="ECO:0000256" key="3">
    <source>
        <dbReference type="ARBA" id="ARBA00022723"/>
    </source>
</evidence>
<feature type="disulfide bond" evidence="11">
    <location>
        <begin position="597"/>
        <end position="631"/>
    </location>
</feature>
<dbReference type="Gene3D" id="3.40.390.10">
    <property type="entry name" value="Collagenase (Catalytic Domain)"/>
    <property type="match status" value="1"/>
</dbReference>
<dbReference type="Pfam" id="PF01400">
    <property type="entry name" value="Astacin"/>
    <property type="match status" value="1"/>
</dbReference>
<feature type="binding site" evidence="12">
    <location>
        <position position="171"/>
    </location>
    <ligand>
        <name>Zn(2+)</name>
        <dbReference type="ChEBI" id="CHEBI:29105"/>
        <note>catalytic</note>
    </ligand>
</feature>
<dbReference type="PROSITE" id="PS51670">
    <property type="entry name" value="SHKT"/>
    <property type="match status" value="8"/>
</dbReference>